<reference evidence="4 5" key="2">
    <citation type="submission" date="2024-07" db="EMBL/GenBank/DDBJ databases">
        <authorList>
            <person name="Akdeniz Z."/>
        </authorList>
    </citation>
    <scope>NUCLEOTIDE SEQUENCE [LARGE SCALE GENOMIC DNA]</scope>
</reference>
<dbReference type="SMART" id="SM00717">
    <property type="entry name" value="SANT"/>
    <property type="match status" value="2"/>
</dbReference>
<dbReference type="SUPFAM" id="SSF46689">
    <property type="entry name" value="Homeodomain-like"/>
    <property type="match status" value="1"/>
</dbReference>
<protein>
    <submittedName>
        <fullName evidence="3">Myb-like DNA-binding domain-containing protein</fullName>
    </submittedName>
    <submittedName>
        <fullName evidence="4">Myb-like_DNA-binding domain-containing protein</fullName>
    </submittedName>
</protein>
<evidence type="ECO:0000259" key="2">
    <source>
        <dbReference type="PROSITE" id="PS51294"/>
    </source>
</evidence>
<keyword evidence="5" id="KW-1185">Reference proteome</keyword>
<keyword evidence="3" id="KW-0238">DNA-binding</keyword>
<accession>A0AA86NCY6</accession>
<dbReference type="PROSITE" id="PS50090">
    <property type="entry name" value="MYB_LIKE"/>
    <property type="match status" value="1"/>
</dbReference>
<sequence length="201" mass="24263">MQKVTKQWSQEEKQKLGELVQLHSHNSRVDWVKVSTQLNDRTPTQCKLQYWHVLNKQQQKVNFEWSDNKTQELIMLIHVYGKKWKFLQQNYFPELSNEQLRLKFVQCNKMHKQYHQMFENVENADKLSKKNIKVIQFCLKKIQYLKKKFAEINENKPGLILMDPLELKLFGKITAQNLDGLLKEEQKLTMLQEQIKTREMK</sequence>
<dbReference type="EMBL" id="CAXDID020000359">
    <property type="protein sequence ID" value="CAL6082016.1"/>
    <property type="molecule type" value="Genomic_DNA"/>
</dbReference>
<proteinExistence type="predicted"/>
<comment type="caution">
    <text evidence="3">The sequence shown here is derived from an EMBL/GenBank/DDBJ whole genome shotgun (WGS) entry which is preliminary data.</text>
</comment>
<dbReference type="Gene3D" id="1.10.10.60">
    <property type="entry name" value="Homeodomain-like"/>
    <property type="match status" value="1"/>
</dbReference>
<dbReference type="Pfam" id="PF00249">
    <property type="entry name" value="Myb_DNA-binding"/>
    <property type="match status" value="1"/>
</dbReference>
<evidence type="ECO:0000313" key="4">
    <source>
        <dbReference type="EMBL" id="CAL6082016.1"/>
    </source>
</evidence>
<evidence type="ECO:0000313" key="5">
    <source>
        <dbReference type="Proteomes" id="UP001642409"/>
    </source>
</evidence>
<organism evidence="3">
    <name type="scientific">Hexamita inflata</name>
    <dbReference type="NCBI Taxonomy" id="28002"/>
    <lineage>
        <taxon>Eukaryota</taxon>
        <taxon>Metamonada</taxon>
        <taxon>Diplomonadida</taxon>
        <taxon>Hexamitidae</taxon>
        <taxon>Hexamitinae</taxon>
        <taxon>Hexamita</taxon>
    </lineage>
</organism>
<gene>
    <name evidence="3" type="ORF">HINF_LOCUS4565</name>
    <name evidence="4" type="ORF">HINF_LOCUS60808</name>
</gene>
<evidence type="ECO:0000313" key="3">
    <source>
        <dbReference type="EMBL" id="CAI9916920.1"/>
    </source>
</evidence>
<evidence type="ECO:0000259" key="1">
    <source>
        <dbReference type="PROSITE" id="PS50090"/>
    </source>
</evidence>
<dbReference type="EMBL" id="CATOUU010000116">
    <property type="protein sequence ID" value="CAI9916920.1"/>
    <property type="molecule type" value="Genomic_DNA"/>
</dbReference>
<dbReference type="InterPro" id="IPR009057">
    <property type="entry name" value="Homeodomain-like_sf"/>
</dbReference>
<dbReference type="GO" id="GO:0003677">
    <property type="term" value="F:DNA binding"/>
    <property type="evidence" value="ECO:0007669"/>
    <property type="project" value="UniProtKB-KW"/>
</dbReference>
<feature type="domain" description="Myb-like" evidence="1">
    <location>
        <begin position="8"/>
        <end position="54"/>
    </location>
</feature>
<reference evidence="3" key="1">
    <citation type="submission" date="2023-06" db="EMBL/GenBank/DDBJ databases">
        <authorList>
            <person name="Kurt Z."/>
        </authorList>
    </citation>
    <scope>NUCLEOTIDE SEQUENCE</scope>
</reference>
<name>A0AA86NCY6_9EUKA</name>
<dbReference type="InterPro" id="IPR001005">
    <property type="entry name" value="SANT/Myb"/>
</dbReference>
<dbReference type="Proteomes" id="UP001642409">
    <property type="component" value="Unassembled WGS sequence"/>
</dbReference>
<dbReference type="InterPro" id="IPR017930">
    <property type="entry name" value="Myb_dom"/>
</dbReference>
<dbReference type="CDD" id="cd00167">
    <property type="entry name" value="SANT"/>
    <property type="match status" value="1"/>
</dbReference>
<feature type="domain" description="HTH myb-type" evidence="2">
    <location>
        <begin position="1"/>
        <end position="59"/>
    </location>
</feature>
<dbReference type="PROSITE" id="PS51294">
    <property type="entry name" value="HTH_MYB"/>
    <property type="match status" value="1"/>
</dbReference>
<dbReference type="AlphaFoldDB" id="A0AA86NCY6"/>